<dbReference type="InterPro" id="IPR042099">
    <property type="entry name" value="ANL_N_sf"/>
</dbReference>
<name>A0ABY9C067_VITVI</name>
<proteinExistence type="predicted"/>
<dbReference type="PROSITE" id="PS00455">
    <property type="entry name" value="AMP_BINDING"/>
    <property type="match status" value="1"/>
</dbReference>
<protein>
    <recommendedName>
        <fullName evidence="1">AMP-dependent synthetase/ligase domain-containing protein</fullName>
    </recommendedName>
</protein>
<dbReference type="PANTHER" id="PTHR44378">
    <property type="entry name" value="ACYL-ACTIVATING ENZYME 17, PEROXISOMAL-RELATED"/>
    <property type="match status" value="1"/>
</dbReference>
<dbReference type="InterPro" id="IPR000873">
    <property type="entry name" value="AMP-dep_synth/lig_dom"/>
</dbReference>
<evidence type="ECO:0000313" key="3">
    <source>
        <dbReference type="Proteomes" id="UP001227230"/>
    </source>
</evidence>
<dbReference type="InterPro" id="IPR020845">
    <property type="entry name" value="AMP-binding_CS"/>
</dbReference>
<dbReference type="SUPFAM" id="SSF56801">
    <property type="entry name" value="Acetyl-CoA synthetase-like"/>
    <property type="match status" value="1"/>
</dbReference>
<dbReference type="EMBL" id="CP126653">
    <property type="protein sequence ID" value="WJZ88450.1"/>
    <property type="molecule type" value="Genomic_DNA"/>
</dbReference>
<dbReference type="PANTHER" id="PTHR44378:SF1">
    <property type="entry name" value="ACYL-ACTIVATING ENZYME 18, PEROXISOMAL-RELATED"/>
    <property type="match status" value="1"/>
</dbReference>
<dbReference type="Pfam" id="PF00501">
    <property type="entry name" value="AMP-binding"/>
    <property type="match status" value="1"/>
</dbReference>
<sequence>MMAICVFPHSRVVEAAPHKVILLPAIGKDVNVQLREQDLSWKDFLSRADHLPRPNYYSPVYQPIDAVTNILFSSGTTGDPKAIPWTQVSPIRSAADAWAQSNIQVGDVLCWPTNLGWMMGPFIIYASFLTGAALALYHGSPLDRGFGKFVQDAGVTILGTVPSLVKTWKNTGCMEGLDWTKIKSFASTGETSNVDDDLWLSSRAHYKPIIECCGGTELASSYIQGSMFQPQAFGAFSSTAMTTGFVILDENGVPYVRPCTSSCLLGSTPPKLFHFLCWFDNYMEGCCTFSTFWTKWLHHHCTVIGYRSALALVFLQK</sequence>
<reference evidence="2 3" key="1">
    <citation type="journal article" date="2023" name="Hortic Res">
        <title>The complete reference genome for grapevine (Vitis vinifera L.) genetics and breeding.</title>
        <authorList>
            <person name="Shi X."/>
            <person name="Cao S."/>
            <person name="Wang X."/>
            <person name="Huang S."/>
            <person name="Wang Y."/>
            <person name="Liu Z."/>
            <person name="Liu W."/>
            <person name="Leng X."/>
            <person name="Peng Y."/>
            <person name="Wang N."/>
            <person name="Wang Y."/>
            <person name="Ma Z."/>
            <person name="Xu X."/>
            <person name="Zhang F."/>
            <person name="Xue H."/>
            <person name="Zhong H."/>
            <person name="Wang Y."/>
            <person name="Zhang K."/>
            <person name="Velt A."/>
            <person name="Avia K."/>
            <person name="Holtgrawe D."/>
            <person name="Grimplet J."/>
            <person name="Matus J.T."/>
            <person name="Ware D."/>
            <person name="Wu X."/>
            <person name="Wang H."/>
            <person name="Liu C."/>
            <person name="Fang Y."/>
            <person name="Rustenholz C."/>
            <person name="Cheng Z."/>
            <person name="Xiao H."/>
            <person name="Zhou Y."/>
        </authorList>
    </citation>
    <scope>NUCLEOTIDE SEQUENCE [LARGE SCALE GENOMIC DNA]</scope>
    <source>
        <strain evidence="3">cv. Pinot noir / PN40024</strain>
        <tissue evidence="2">Leaf</tissue>
    </source>
</reference>
<dbReference type="Proteomes" id="UP001227230">
    <property type="component" value="Chromosome 6"/>
</dbReference>
<accession>A0ABY9C067</accession>
<dbReference type="Gene3D" id="3.40.50.12780">
    <property type="entry name" value="N-terminal domain of ligase-like"/>
    <property type="match status" value="1"/>
</dbReference>
<evidence type="ECO:0000259" key="1">
    <source>
        <dbReference type="Pfam" id="PF00501"/>
    </source>
</evidence>
<gene>
    <name evidence="2" type="ORF">VitviT2T_007747</name>
</gene>
<evidence type="ECO:0000313" key="2">
    <source>
        <dbReference type="EMBL" id="WJZ88450.1"/>
    </source>
</evidence>
<keyword evidence="3" id="KW-1185">Reference proteome</keyword>
<organism evidence="2 3">
    <name type="scientific">Vitis vinifera</name>
    <name type="common">Grape</name>
    <dbReference type="NCBI Taxonomy" id="29760"/>
    <lineage>
        <taxon>Eukaryota</taxon>
        <taxon>Viridiplantae</taxon>
        <taxon>Streptophyta</taxon>
        <taxon>Embryophyta</taxon>
        <taxon>Tracheophyta</taxon>
        <taxon>Spermatophyta</taxon>
        <taxon>Magnoliopsida</taxon>
        <taxon>eudicotyledons</taxon>
        <taxon>Gunneridae</taxon>
        <taxon>Pentapetalae</taxon>
        <taxon>rosids</taxon>
        <taxon>Vitales</taxon>
        <taxon>Vitaceae</taxon>
        <taxon>Viteae</taxon>
        <taxon>Vitis</taxon>
    </lineage>
</organism>
<feature type="domain" description="AMP-dependent synthetase/ligase" evidence="1">
    <location>
        <begin position="55"/>
        <end position="223"/>
    </location>
</feature>